<keyword evidence="2 6" id="KW-0812">Transmembrane</keyword>
<dbReference type="SUPFAM" id="SSF81321">
    <property type="entry name" value="Family A G protein-coupled receptor-like"/>
    <property type="match status" value="1"/>
</dbReference>
<dbReference type="GO" id="GO:0007189">
    <property type="term" value="P:adenylate cyclase-activating G protein-coupled receptor signaling pathway"/>
    <property type="evidence" value="ECO:0007669"/>
    <property type="project" value="TreeGrafter"/>
</dbReference>
<sequence>MPRLSEGQLLALSIIERSCSILSIIGGLFIIMTFCFSSSFHRPINRLVFYASFGNLLSNVGTMMSRSYTGSPDSAGCQLQGFLIQMFMPADACWTLAMAVNVWLTFYHKYDAARLRRMEPLYLICCYGIPFIPAFVYVFIRNSAGNRVYGDANLWCWVSREWDIWRIITFYAPVWAIILTTFFIYLRAGRTIYVKRKQLYYASRSDNDAMSAHHDNLTIKTTEVVVTTEAAADHGAIMLQSVCRDEPEVTSAQRGPKASYSVTISANKNNNGSVPLGGLPENAQLQPNSMGNNEMAVARLTARRRNHELNNAAWSYTKCAILFFTAILITWIPSSANRVYSVVHTGRSLIPLEFMSAFVLPLQGFWNAVIYITTSWSACRTLVVDLRLGRRPDVTEIVGGMRPQDNSQSLSYPRNQSSGARSKPYESESTTELAGSSGESGGGRSEGRASL</sequence>
<feature type="compositionally biased region" description="Polar residues" evidence="5">
    <location>
        <begin position="404"/>
        <end position="420"/>
    </location>
</feature>
<feature type="transmembrane region" description="Helical" evidence="6">
    <location>
        <begin position="47"/>
        <end position="66"/>
    </location>
</feature>
<keyword evidence="9" id="KW-1185">Reference proteome</keyword>
<protein>
    <recommendedName>
        <fullName evidence="7">G-protein coupled receptors family 2 profile 2 domain-containing protein</fullName>
    </recommendedName>
</protein>
<evidence type="ECO:0000256" key="5">
    <source>
        <dbReference type="SAM" id="MobiDB-lite"/>
    </source>
</evidence>
<dbReference type="EMBL" id="KL648678">
    <property type="protein sequence ID" value="KEY65940.1"/>
    <property type="molecule type" value="Genomic_DNA"/>
</dbReference>
<evidence type="ECO:0000256" key="6">
    <source>
        <dbReference type="SAM" id="Phobius"/>
    </source>
</evidence>
<name>A0A084AKW1_STACB</name>
<feature type="region of interest" description="Disordered" evidence="5">
    <location>
        <begin position="397"/>
        <end position="451"/>
    </location>
</feature>
<accession>A0A084AKW1</accession>
<organism evidence="8 9">
    <name type="scientific">Stachybotrys chartarum (strain CBS 109288 / IBT 7711)</name>
    <name type="common">Toxic black mold</name>
    <name type="synonym">Stilbospora chartarum</name>
    <dbReference type="NCBI Taxonomy" id="1280523"/>
    <lineage>
        <taxon>Eukaryota</taxon>
        <taxon>Fungi</taxon>
        <taxon>Dikarya</taxon>
        <taxon>Ascomycota</taxon>
        <taxon>Pezizomycotina</taxon>
        <taxon>Sordariomycetes</taxon>
        <taxon>Hypocreomycetidae</taxon>
        <taxon>Hypocreales</taxon>
        <taxon>Stachybotryaceae</taxon>
        <taxon>Stachybotrys</taxon>
    </lineage>
</organism>
<dbReference type="Pfam" id="PF05462">
    <property type="entry name" value="Dicty_CAR"/>
    <property type="match status" value="1"/>
</dbReference>
<gene>
    <name evidence="8" type="ORF">S7711_07745</name>
</gene>
<dbReference type="Gene3D" id="1.20.1070.10">
    <property type="entry name" value="Rhodopsin 7-helix transmembrane proteins"/>
    <property type="match status" value="1"/>
</dbReference>
<keyword evidence="4 6" id="KW-0472">Membrane</keyword>
<dbReference type="CDD" id="cd13952">
    <property type="entry name" value="7tm_classB"/>
    <property type="match status" value="1"/>
</dbReference>
<keyword evidence="3 6" id="KW-1133">Transmembrane helix</keyword>
<feature type="domain" description="G-protein coupled receptors family 2 profile 2" evidence="7">
    <location>
        <begin position="9"/>
        <end position="197"/>
    </location>
</feature>
<dbReference type="HOGENOM" id="CLU_024810_3_1_1"/>
<dbReference type="GO" id="GO:0007166">
    <property type="term" value="P:cell surface receptor signaling pathway"/>
    <property type="evidence" value="ECO:0007669"/>
    <property type="project" value="InterPro"/>
</dbReference>
<dbReference type="Proteomes" id="UP000028045">
    <property type="component" value="Unassembled WGS sequence"/>
</dbReference>
<evidence type="ECO:0000256" key="4">
    <source>
        <dbReference type="ARBA" id="ARBA00023136"/>
    </source>
</evidence>
<feature type="transmembrane region" description="Helical" evidence="6">
    <location>
        <begin position="164"/>
        <end position="186"/>
    </location>
</feature>
<evidence type="ECO:0000313" key="8">
    <source>
        <dbReference type="EMBL" id="KEY65940.1"/>
    </source>
</evidence>
<evidence type="ECO:0000256" key="3">
    <source>
        <dbReference type="ARBA" id="ARBA00022989"/>
    </source>
</evidence>
<evidence type="ECO:0000259" key="7">
    <source>
        <dbReference type="PROSITE" id="PS50261"/>
    </source>
</evidence>
<evidence type="ECO:0000256" key="2">
    <source>
        <dbReference type="ARBA" id="ARBA00022692"/>
    </source>
</evidence>
<feature type="transmembrane region" description="Helical" evidence="6">
    <location>
        <begin position="120"/>
        <end position="140"/>
    </location>
</feature>
<feature type="transmembrane region" description="Helical" evidence="6">
    <location>
        <begin position="86"/>
        <end position="108"/>
    </location>
</feature>
<feature type="compositionally biased region" description="Low complexity" evidence="5">
    <location>
        <begin position="427"/>
        <end position="437"/>
    </location>
</feature>
<reference evidence="8 9" key="1">
    <citation type="journal article" date="2014" name="BMC Genomics">
        <title>Comparative genome sequencing reveals chemotype-specific gene clusters in the toxigenic black mold Stachybotrys.</title>
        <authorList>
            <person name="Semeiks J."/>
            <person name="Borek D."/>
            <person name="Otwinowski Z."/>
            <person name="Grishin N.V."/>
        </authorList>
    </citation>
    <scope>NUCLEOTIDE SEQUENCE [LARGE SCALE GENOMIC DNA]</scope>
    <source>
        <strain evidence="9">CBS 109288 / IBT 7711</strain>
    </source>
</reference>
<dbReference type="PANTHER" id="PTHR23112:SF22">
    <property type="entry name" value="G-PROTEIN COUPLED RECEPTOR"/>
    <property type="match status" value="1"/>
</dbReference>
<dbReference type="OrthoDB" id="18453at2759"/>
<feature type="transmembrane region" description="Helical" evidence="6">
    <location>
        <begin position="313"/>
        <end position="334"/>
    </location>
</feature>
<feature type="transmembrane region" description="Helical" evidence="6">
    <location>
        <begin position="354"/>
        <end position="372"/>
    </location>
</feature>
<dbReference type="GO" id="GO:0005886">
    <property type="term" value="C:plasma membrane"/>
    <property type="evidence" value="ECO:0007669"/>
    <property type="project" value="TreeGrafter"/>
</dbReference>
<proteinExistence type="predicted"/>
<dbReference type="GO" id="GO:0004930">
    <property type="term" value="F:G protein-coupled receptor activity"/>
    <property type="evidence" value="ECO:0007669"/>
    <property type="project" value="TreeGrafter"/>
</dbReference>
<feature type="transmembrane region" description="Helical" evidence="6">
    <location>
        <begin position="20"/>
        <end position="40"/>
    </location>
</feature>
<dbReference type="InterPro" id="IPR017981">
    <property type="entry name" value="GPCR_2-like_7TM"/>
</dbReference>
<dbReference type="PROSITE" id="PS50261">
    <property type="entry name" value="G_PROTEIN_RECEP_F2_4"/>
    <property type="match status" value="1"/>
</dbReference>
<dbReference type="AlphaFoldDB" id="A0A084AKW1"/>
<comment type="subcellular location">
    <subcellularLocation>
        <location evidence="1">Membrane</location>
        <topology evidence="1">Multi-pass membrane protein</topology>
    </subcellularLocation>
</comment>
<dbReference type="PANTHER" id="PTHR23112">
    <property type="entry name" value="G PROTEIN-COUPLED RECEPTOR 157-RELATED"/>
    <property type="match status" value="1"/>
</dbReference>
<evidence type="ECO:0000313" key="9">
    <source>
        <dbReference type="Proteomes" id="UP000028045"/>
    </source>
</evidence>
<evidence type="ECO:0000256" key="1">
    <source>
        <dbReference type="ARBA" id="ARBA00004141"/>
    </source>
</evidence>